<proteinExistence type="predicted"/>
<reference evidence="3" key="1">
    <citation type="submission" date="2020-11" db="EMBL/GenBank/DDBJ databases">
        <authorList>
            <person name="Tran Van P."/>
        </authorList>
    </citation>
    <scope>NUCLEOTIDE SEQUENCE</scope>
</reference>
<dbReference type="EMBL" id="CAJPEX010000399">
    <property type="protein sequence ID" value="CAG0915491.1"/>
    <property type="molecule type" value="Genomic_DNA"/>
</dbReference>
<dbReference type="EMBL" id="OA882436">
    <property type="protein sequence ID" value="CAD7275339.1"/>
    <property type="molecule type" value="Genomic_DNA"/>
</dbReference>
<dbReference type="InterPro" id="IPR036034">
    <property type="entry name" value="PDZ_sf"/>
</dbReference>
<dbReference type="InterPro" id="IPR039151">
    <property type="entry name" value="INTU"/>
</dbReference>
<feature type="region of interest" description="Disordered" evidence="1">
    <location>
        <begin position="746"/>
        <end position="813"/>
    </location>
</feature>
<feature type="compositionally biased region" description="Polar residues" evidence="1">
    <location>
        <begin position="796"/>
        <end position="813"/>
    </location>
</feature>
<dbReference type="PANTHER" id="PTHR21082:SF4">
    <property type="entry name" value="PROTEIN INTURNED"/>
    <property type="match status" value="1"/>
</dbReference>
<evidence type="ECO:0000259" key="2">
    <source>
        <dbReference type="Pfam" id="PF19032"/>
    </source>
</evidence>
<organism evidence="3">
    <name type="scientific">Notodromas monacha</name>
    <dbReference type="NCBI Taxonomy" id="399045"/>
    <lineage>
        <taxon>Eukaryota</taxon>
        <taxon>Metazoa</taxon>
        <taxon>Ecdysozoa</taxon>
        <taxon>Arthropoda</taxon>
        <taxon>Crustacea</taxon>
        <taxon>Oligostraca</taxon>
        <taxon>Ostracoda</taxon>
        <taxon>Podocopa</taxon>
        <taxon>Podocopida</taxon>
        <taxon>Cypridocopina</taxon>
        <taxon>Cypridoidea</taxon>
        <taxon>Cyprididae</taxon>
        <taxon>Notodromas</taxon>
    </lineage>
</organism>
<dbReference type="AlphaFoldDB" id="A0A7R9GC56"/>
<dbReference type="Gene3D" id="2.30.42.10">
    <property type="match status" value="1"/>
</dbReference>
<dbReference type="SUPFAM" id="SSF50156">
    <property type="entry name" value="PDZ domain-like"/>
    <property type="match status" value="1"/>
</dbReference>
<protein>
    <recommendedName>
        <fullName evidence="2">CCZ1/INTU second Longin domain-containing protein</fullName>
    </recommendedName>
</protein>
<dbReference type="Proteomes" id="UP000678499">
    <property type="component" value="Unassembled WGS sequence"/>
</dbReference>
<gene>
    <name evidence="3" type="ORF">NMOB1V02_LOCUS3137</name>
</gene>
<feature type="domain" description="CCZ1/INTU second Longin" evidence="2">
    <location>
        <begin position="522"/>
        <end position="607"/>
    </location>
</feature>
<accession>A0A7R9GC56</accession>
<name>A0A7R9GC56_9CRUS</name>
<dbReference type="GO" id="GO:0007399">
    <property type="term" value="P:nervous system development"/>
    <property type="evidence" value="ECO:0007669"/>
    <property type="project" value="TreeGrafter"/>
</dbReference>
<dbReference type="GO" id="GO:0005737">
    <property type="term" value="C:cytoplasm"/>
    <property type="evidence" value="ECO:0007669"/>
    <property type="project" value="TreeGrafter"/>
</dbReference>
<dbReference type="PANTHER" id="PTHR21082">
    <property type="entry name" value="PROTEIN INTURNED"/>
    <property type="match status" value="1"/>
</dbReference>
<sequence>MELTGHGEALRLLVLTVPQNFLKDACEELDQRVWKVDVVNDLVSLSSDSELDVSIYTETSGSCRSCAEAAVWDKFVDSKGNLFYLNPKPNHASVSEPRLKNGTDWKKTAGRRLKSFLKKKSSDAKNKYDACDDGRKDVWIRISRKSLKGKEGDEEALLGRLLGIVALPPVSAGENFVRVAAILPESSCLVSGKISPGDRLIAVNSEPVSYRDVQDILSACLRKKQKKIKLTLLTAASIRTENPLAPVFKSSTDVGIIVESTPSVTGSVVGNSENEVNSAARAQWISAWDAPLVPRLQSSAPFEGYVGFFSLRGGGDEPGCRDVNKVLYCYPSSVKSWKGKLGKMRGALLTLSQVAKDVISSSPTLSRLKLDENHILVSHVVQGPEVLILALECDEYYSRNLQEFRTHDLELFLDLEFGNLLGMQEALKSNAGKQELLNRLNAVFDSHFSSLREERNSELNGNLTFELMSSGLWDVLGSCRCPTIPLKLGLKMQLDSMLTDYESGAWEYSVDFESDWLRGCYISGSAVFFKGYLLASHLSEGVLAKVVLLLKFRKLFEVTWSRSVDQLVVWQPIFLDDDGFHSEDKRMSYLLVVGHGQLLYVVILESAVFTVGSVFLAFENVSIPKFILICRYSREAVAGPEYAYVQRGFKLLRQIGCLRFTEVAAASLLSGIISGGLNQIDSVLKSNGKTLVRKKSEAKQKTAVKNVGNKPRLVAAVSQPVLYPSLGRDSQRSGLMFRSQSQRDLTFDGDPTWESDGETSRLSFAPGRLREVDELDGIERPIRRGQSRNGVDDPAASSTPLPSTGSRSSSYVEETSVKGGVLMSLHPDDIEDSRAEFRVSRGPCNPDLVPSIFYFVAEMRESGVICCPVEGDILRQNSKSFGRLLNHFRSAVSIIRRRFDTDRKLKASSPMIEQGILMTLKNFGVGEKKTSSAKKSSCHFWVIGRYFPAPVEQELFVCHHESVPQDMTEIGFRLMSKF</sequence>
<dbReference type="GO" id="GO:0001736">
    <property type="term" value="P:establishment of planar polarity"/>
    <property type="evidence" value="ECO:0007669"/>
    <property type="project" value="InterPro"/>
</dbReference>
<dbReference type="Pfam" id="PF19032">
    <property type="entry name" value="Intu_longin_2"/>
    <property type="match status" value="1"/>
</dbReference>
<evidence type="ECO:0000256" key="1">
    <source>
        <dbReference type="SAM" id="MobiDB-lite"/>
    </source>
</evidence>
<dbReference type="OrthoDB" id="10263272at2759"/>
<dbReference type="GO" id="GO:0060271">
    <property type="term" value="P:cilium assembly"/>
    <property type="evidence" value="ECO:0007669"/>
    <property type="project" value="InterPro"/>
</dbReference>
<dbReference type="GO" id="GO:0005929">
    <property type="term" value="C:cilium"/>
    <property type="evidence" value="ECO:0007669"/>
    <property type="project" value="TreeGrafter"/>
</dbReference>
<dbReference type="GO" id="GO:0016192">
    <property type="term" value="P:vesicle-mediated transport"/>
    <property type="evidence" value="ECO:0007669"/>
    <property type="project" value="InterPro"/>
</dbReference>
<dbReference type="InterPro" id="IPR043988">
    <property type="entry name" value="CCZ1/INTU_longin_2"/>
</dbReference>
<evidence type="ECO:0000313" key="4">
    <source>
        <dbReference type="Proteomes" id="UP000678499"/>
    </source>
</evidence>
<feature type="compositionally biased region" description="Basic and acidic residues" evidence="1">
    <location>
        <begin position="768"/>
        <end position="782"/>
    </location>
</feature>
<evidence type="ECO:0000313" key="3">
    <source>
        <dbReference type="EMBL" id="CAD7275339.1"/>
    </source>
</evidence>
<keyword evidence="4" id="KW-1185">Reference proteome</keyword>